<evidence type="ECO:0000313" key="2">
    <source>
        <dbReference type="EMBL" id="KAA8568698.1"/>
    </source>
</evidence>
<organism evidence="2 3">
    <name type="scientific">Monilinia fructicola</name>
    <name type="common">Brown rot fungus</name>
    <name type="synonym">Ciboria fructicola</name>
    <dbReference type="NCBI Taxonomy" id="38448"/>
    <lineage>
        <taxon>Eukaryota</taxon>
        <taxon>Fungi</taxon>
        <taxon>Dikarya</taxon>
        <taxon>Ascomycota</taxon>
        <taxon>Pezizomycotina</taxon>
        <taxon>Leotiomycetes</taxon>
        <taxon>Helotiales</taxon>
        <taxon>Sclerotiniaceae</taxon>
        <taxon>Monilinia</taxon>
    </lineage>
</organism>
<dbReference type="EMBL" id="VICG01000009">
    <property type="protein sequence ID" value="KAA8568698.1"/>
    <property type="molecule type" value="Genomic_DNA"/>
</dbReference>
<gene>
    <name evidence="2" type="ORF">EYC84_007699</name>
</gene>
<sequence length="75" mass="7769">MAASSCRSCVRPRGTVSRPEHTNAHTPCTLVANSGAIITHEGQEGALGSACIIQQVPPRPQPINVQTGVGPDSHD</sequence>
<evidence type="ECO:0000313" key="3">
    <source>
        <dbReference type="Proteomes" id="UP000322873"/>
    </source>
</evidence>
<name>A0A5M9JGM1_MONFR</name>
<accession>A0A5M9JGM1</accession>
<proteinExistence type="predicted"/>
<dbReference type="AlphaFoldDB" id="A0A5M9JGM1"/>
<keyword evidence="3" id="KW-1185">Reference proteome</keyword>
<comment type="caution">
    <text evidence="2">The sequence shown here is derived from an EMBL/GenBank/DDBJ whole genome shotgun (WGS) entry which is preliminary data.</text>
</comment>
<protein>
    <submittedName>
        <fullName evidence="2">Uncharacterized protein</fullName>
    </submittedName>
</protein>
<feature type="region of interest" description="Disordered" evidence="1">
    <location>
        <begin position="1"/>
        <end position="25"/>
    </location>
</feature>
<dbReference type="Proteomes" id="UP000322873">
    <property type="component" value="Unassembled WGS sequence"/>
</dbReference>
<evidence type="ECO:0000256" key="1">
    <source>
        <dbReference type="SAM" id="MobiDB-lite"/>
    </source>
</evidence>
<reference evidence="2 3" key="1">
    <citation type="submission" date="2019-06" db="EMBL/GenBank/DDBJ databases">
        <title>Genome Sequence of the Brown Rot Fungal Pathogen Monilinia fructicola.</title>
        <authorList>
            <person name="De Miccolis Angelini R.M."/>
            <person name="Landi L."/>
            <person name="Abate D."/>
            <person name="Pollastro S."/>
            <person name="Romanazzi G."/>
            <person name="Faretra F."/>
        </authorList>
    </citation>
    <scope>NUCLEOTIDE SEQUENCE [LARGE SCALE GENOMIC DNA]</scope>
    <source>
        <strain evidence="2 3">Mfrc123</strain>
    </source>
</reference>